<dbReference type="STRING" id="64791.A0A151WIS5"/>
<proteinExistence type="predicted"/>
<evidence type="ECO:0000313" key="1">
    <source>
        <dbReference type="EMBL" id="KYQ47748.1"/>
    </source>
</evidence>
<dbReference type="EMBL" id="KQ983078">
    <property type="protein sequence ID" value="KYQ47748.1"/>
    <property type="molecule type" value="Genomic_DNA"/>
</dbReference>
<dbReference type="GO" id="GO:0071897">
    <property type="term" value="P:DNA biosynthetic process"/>
    <property type="evidence" value="ECO:0007669"/>
    <property type="project" value="UniProtKB-ARBA"/>
</dbReference>
<name>A0A151WIS5_9HYME</name>
<gene>
    <name evidence="1" type="ORF">ALC60_13224</name>
</gene>
<evidence type="ECO:0000313" key="2">
    <source>
        <dbReference type="Proteomes" id="UP000075809"/>
    </source>
</evidence>
<sequence>MDNDSQSTTHMYQHHNVLSIGNLTDFAVTKTEMDLEYPQHLHDAYTDLPFCPTREKPPGKREDKLLATLCNKQRYVIHYYNLQQCTRHGLRIAKFHRILQFAQAPWLRDYIELNTKFRTLAKNDSCIRSKLHEVYTISETCS</sequence>
<dbReference type="Proteomes" id="UP000075809">
    <property type="component" value="Unassembled WGS sequence"/>
</dbReference>
<dbReference type="InterPro" id="IPR043502">
    <property type="entry name" value="DNA/RNA_pol_sf"/>
</dbReference>
<reference evidence="1 2" key="1">
    <citation type="submission" date="2015-09" db="EMBL/GenBank/DDBJ databases">
        <title>Trachymyrmex zeteki WGS genome.</title>
        <authorList>
            <person name="Nygaard S."/>
            <person name="Hu H."/>
            <person name="Boomsma J."/>
            <person name="Zhang G."/>
        </authorList>
    </citation>
    <scope>NUCLEOTIDE SEQUENCE [LARGE SCALE GENOMIC DNA]</scope>
    <source>
        <strain evidence="1">Tzet28-1</strain>
        <tissue evidence="1">Whole body</tissue>
    </source>
</reference>
<accession>A0A151WIS5</accession>
<organism evidence="1 2">
    <name type="scientific">Mycetomoellerius zeteki</name>
    <dbReference type="NCBI Taxonomy" id="64791"/>
    <lineage>
        <taxon>Eukaryota</taxon>
        <taxon>Metazoa</taxon>
        <taxon>Ecdysozoa</taxon>
        <taxon>Arthropoda</taxon>
        <taxon>Hexapoda</taxon>
        <taxon>Insecta</taxon>
        <taxon>Pterygota</taxon>
        <taxon>Neoptera</taxon>
        <taxon>Endopterygota</taxon>
        <taxon>Hymenoptera</taxon>
        <taxon>Apocrita</taxon>
        <taxon>Aculeata</taxon>
        <taxon>Formicoidea</taxon>
        <taxon>Formicidae</taxon>
        <taxon>Myrmicinae</taxon>
        <taxon>Mycetomoellerius</taxon>
    </lineage>
</organism>
<keyword evidence="2" id="KW-1185">Reference proteome</keyword>
<protein>
    <submittedName>
        <fullName evidence="1">Uncharacterized protein</fullName>
    </submittedName>
</protein>
<dbReference type="AlphaFoldDB" id="A0A151WIS5"/>
<dbReference type="SUPFAM" id="SSF56672">
    <property type="entry name" value="DNA/RNA polymerases"/>
    <property type="match status" value="1"/>
</dbReference>